<dbReference type="AlphaFoldDB" id="A0A0G0HEU0"/>
<accession>A0A0G0HEU0</accession>
<evidence type="ECO:0000256" key="1">
    <source>
        <dbReference type="SAM" id="Coils"/>
    </source>
</evidence>
<name>A0A0G0HEU0_9BACT</name>
<dbReference type="NCBIfam" id="TIGR00229">
    <property type="entry name" value="sensory_box"/>
    <property type="match status" value="1"/>
</dbReference>
<feature type="domain" description="PAS" evidence="2">
    <location>
        <begin position="84"/>
        <end position="138"/>
    </location>
</feature>
<feature type="coiled-coil region" evidence="1">
    <location>
        <begin position="42"/>
        <end position="76"/>
    </location>
</feature>
<dbReference type="InterPro" id="IPR013767">
    <property type="entry name" value="PAS_fold"/>
</dbReference>
<sequence>MLHKTLQRQLIKAFGSQQRIPKDLYSLFQTISDTYFHADEDRDLIERSLEISSRELENLNRKLQSEGELIEKEVEKRTQELSAERNKLSIILSGIVDAVIAVDLERKIILFNKAAENVTGYKVAQVIDKPIDDVIKLFDNATQISSETFCPMPQNNFEGIIYKKQGLKMLGLKQQQTYVDLLTGQIQEGHVFNLGCILTLHNISKEMQLEEMKLDFVSMAAHELRT</sequence>
<dbReference type="SUPFAM" id="SSF55785">
    <property type="entry name" value="PYP-like sensor domain (PAS domain)"/>
    <property type="match status" value="1"/>
</dbReference>
<dbReference type="Pfam" id="PF00989">
    <property type="entry name" value="PAS"/>
    <property type="match status" value="1"/>
</dbReference>
<protein>
    <submittedName>
        <fullName evidence="3">Sensor histidine kinase, HAMP and PAS domain-containing</fullName>
    </submittedName>
</protein>
<keyword evidence="3" id="KW-0418">Kinase</keyword>
<dbReference type="InterPro" id="IPR000014">
    <property type="entry name" value="PAS"/>
</dbReference>
<dbReference type="PROSITE" id="PS50112">
    <property type="entry name" value="PAS"/>
    <property type="match status" value="1"/>
</dbReference>
<keyword evidence="3" id="KW-0808">Transferase</keyword>
<organism evidence="3 4">
    <name type="scientific">Candidatus Roizmanbacteria bacterium GW2011_GWA2_37_7</name>
    <dbReference type="NCBI Taxonomy" id="1618481"/>
    <lineage>
        <taxon>Bacteria</taxon>
        <taxon>Candidatus Roizmaniibacteriota</taxon>
    </lineage>
</organism>
<evidence type="ECO:0000259" key="2">
    <source>
        <dbReference type="PROSITE" id="PS50112"/>
    </source>
</evidence>
<dbReference type="CDD" id="cd00130">
    <property type="entry name" value="PAS"/>
    <property type="match status" value="1"/>
</dbReference>
<dbReference type="SMART" id="SM00091">
    <property type="entry name" value="PAS"/>
    <property type="match status" value="1"/>
</dbReference>
<dbReference type="Proteomes" id="UP000034471">
    <property type="component" value="Unassembled WGS sequence"/>
</dbReference>
<evidence type="ECO:0000313" key="3">
    <source>
        <dbReference type="EMBL" id="KKQ37080.1"/>
    </source>
</evidence>
<dbReference type="STRING" id="1618481.US54_C0045G0001"/>
<reference evidence="3 4" key="1">
    <citation type="journal article" date="2015" name="Nature">
        <title>rRNA introns, odd ribosomes, and small enigmatic genomes across a large radiation of phyla.</title>
        <authorList>
            <person name="Brown C.T."/>
            <person name="Hug L.A."/>
            <person name="Thomas B.C."/>
            <person name="Sharon I."/>
            <person name="Castelle C.J."/>
            <person name="Singh A."/>
            <person name="Wilkins M.J."/>
            <person name="Williams K.H."/>
            <person name="Banfield J.F."/>
        </authorList>
    </citation>
    <scope>NUCLEOTIDE SEQUENCE [LARGE SCALE GENOMIC DNA]</scope>
</reference>
<evidence type="ECO:0000313" key="4">
    <source>
        <dbReference type="Proteomes" id="UP000034471"/>
    </source>
</evidence>
<gene>
    <name evidence="3" type="ORF">US54_C0045G0001</name>
</gene>
<dbReference type="Gene3D" id="3.30.450.20">
    <property type="entry name" value="PAS domain"/>
    <property type="match status" value="1"/>
</dbReference>
<dbReference type="InterPro" id="IPR035965">
    <property type="entry name" value="PAS-like_dom_sf"/>
</dbReference>
<keyword evidence="1" id="KW-0175">Coiled coil</keyword>
<dbReference type="GO" id="GO:0006355">
    <property type="term" value="P:regulation of DNA-templated transcription"/>
    <property type="evidence" value="ECO:0007669"/>
    <property type="project" value="InterPro"/>
</dbReference>
<feature type="non-terminal residue" evidence="3">
    <location>
        <position position="226"/>
    </location>
</feature>
<dbReference type="EMBL" id="LBTJ01000045">
    <property type="protein sequence ID" value="KKQ37080.1"/>
    <property type="molecule type" value="Genomic_DNA"/>
</dbReference>
<proteinExistence type="predicted"/>
<comment type="caution">
    <text evidence="3">The sequence shown here is derived from an EMBL/GenBank/DDBJ whole genome shotgun (WGS) entry which is preliminary data.</text>
</comment>
<dbReference type="GO" id="GO:0016301">
    <property type="term" value="F:kinase activity"/>
    <property type="evidence" value="ECO:0007669"/>
    <property type="project" value="UniProtKB-KW"/>
</dbReference>